<evidence type="ECO:0000313" key="1">
    <source>
        <dbReference type="EMBL" id="OAQ70120.1"/>
    </source>
</evidence>
<protein>
    <submittedName>
        <fullName evidence="1">Uncharacterized protein</fullName>
    </submittedName>
</protein>
<organism evidence="1 2">
    <name type="scientific">Pochonia chlamydosporia 170</name>
    <dbReference type="NCBI Taxonomy" id="1380566"/>
    <lineage>
        <taxon>Eukaryota</taxon>
        <taxon>Fungi</taxon>
        <taxon>Dikarya</taxon>
        <taxon>Ascomycota</taxon>
        <taxon>Pezizomycotina</taxon>
        <taxon>Sordariomycetes</taxon>
        <taxon>Hypocreomycetidae</taxon>
        <taxon>Hypocreales</taxon>
        <taxon>Clavicipitaceae</taxon>
        <taxon>Pochonia</taxon>
    </lineage>
</organism>
<keyword evidence="2" id="KW-1185">Reference proteome</keyword>
<dbReference type="EMBL" id="LSBJ02000002">
    <property type="protein sequence ID" value="OAQ70120.1"/>
    <property type="molecule type" value="Genomic_DNA"/>
</dbReference>
<dbReference type="STRING" id="1380566.A0A179FY61"/>
<sequence>MASSASRSSSESLEPPPYAILPWKFHPPDSLLPTKVSQEAEYDYHGNFSVDRVAHIAASVIRLTTDASFTGMEEVAKEFITIAEQDTTRRACPAKKPYITEAVWVNIRIRPASREWQTPNWHRDYVPFECRCAPEGSPDRTHTKYIFTLLGPHLEVCKPDFLADFAFESVGFIKNLSTGARRQRLGERMREMDKEKIQPQHYIRFDMGKRTRSPIYTEPDITDSESILVSVMFGSAVEIRDMCRLRGLYFWELDESNGPNDCDEPDGCDGLTKFHGLIEQNNEMGQMITINELSPSDEAFQSTEMSAMDVMDAMDQMKAATPQPGRMRWARWTECTNIDEEKD</sequence>
<dbReference type="OrthoDB" id="10261951at2759"/>
<gene>
    <name evidence="1" type="ORF">VFPPC_02648</name>
</gene>
<dbReference type="RefSeq" id="XP_018146657.1">
    <property type="nucleotide sequence ID" value="XM_018282262.1"/>
</dbReference>
<proteinExistence type="predicted"/>
<accession>A0A179FY61</accession>
<name>A0A179FY61_METCM</name>
<comment type="caution">
    <text evidence="1">The sequence shown here is derived from an EMBL/GenBank/DDBJ whole genome shotgun (WGS) entry which is preliminary data.</text>
</comment>
<dbReference type="AlphaFoldDB" id="A0A179FY61"/>
<dbReference type="KEGG" id="pchm:VFPPC_02648"/>
<evidence type="ECO:0000313" key="2">
    <source>
        <dbReference type="Proteomes" id="UP000078397"/>
    </source>
</evidence>
<reference evidence="1 2" key="1">
    <citation type="journal article" date="2016" name="PLoS Pathog.">
        <title>Biosynthesis of antibiotic leucinostatins in bio-control fungus Purpureocillium lilacinum and their inhibition on phytophthora revealed by genome mining.</title>
        <authorList>
            <person name="Wang G."/>
            <person name="Liu Z."/>
            <person name="Lin R."/>
            <person name="Li E."/>
            <person name="Mao Z."/>
            <person name="Ling J."/>
            <person name="Yang Y."/>
            <person name="Yin W.B."/>
            <person name="Xie B."/>
        </authorList>
    </citation>
    <scope>NUCLEOTIDE SEQUENCE [LARGE SCALE GENOMIC DNA]</scope>
    <source>
        <strain evidence="1">170</strain>
    </source>
</reference>
<dbReference type="GeneID" id="28846256"/>
<dbReference type="Proteomes" id="UP000078397">
    <property type="component" value="Unassembled WGS sequence"/>
</dbReference>